<evidence type="ECO:0000313" key="1">
    <source>
        <dbReference type="EMBL" id="KAE8673415.1"/>
    </source>
</evidence>
<organism evidence="1 2">
    <name type="scientific">Hibiscus syriacus</name>
    <name type="common">Rose of Sharon</name>
    <dbReference type="NCBI Taxonomy" id="106335"/>
    <lineage>
        <taxon>Eukaryota</taxon>
        <taxon>Viridiplantae</taxon>
        <taxon>Streptophyta</taxon>
        <taxon>Embryophyta</taxon>
        <taxon>Tracheophyta</taxon>
        <taxon>Spermatophyta</taxon>
        <taxon>Magnoliopsida</taxon>
        <taxon>eudicotyledons</taxon>
        <taxon>Gunneridae</taxon>
        <taxon>Pentapetalae</taxon>
        <taxon>rosids</taxon>
        <taxon>malvids</taxon>
        <taxon>Malvales</taxon>
        <taxon>Malvaceae</taxon>
        <taxon>Malvoideae</taxon>
        <taxon>Hibiscus</taxon>
    </lineage>
</organism>
<keyword evidence="2" id="KW-1185">Reference proteome</keyword>
<comment type="caution">
    <text evidence="1">The sequence shown here is derived from an EMBL/GenBank/DDBJ whole genome shotgun (WGS) entry which is preliminary data.</text>
</comment>
<protein>
    <submittedName>
        <fullName evidence="1">Uncharacterized protein</fullName>
    </submittedName>
</protein>
<proteinExistence type="predicted"/>
<gene>
    <name evidence="1" type="ORF">F3Y22_tig00111783pilonHSYRG00150</name>
</gene>
<sequence length="223" mass="24424">MLVVGGSFLFFCLCRPLWLLVARVFMVVDGFYFAELRRGWLRGTSGGFSETVVVARRRQWMVGSPGNGGVGCAVAAKAAVRDDNLGLSNPRASCLTDDPKALKISKSSLRIFENILHCLIDDPKVLKTSCTVGLIDDPMVLKTSCTVGLTDDPKALKTSKSSRRLFESILHCLMDDPKVLKTSCTVGLTEDPKALKTSKNSQRLFENILHCLTDVGNTLKKIK</sequence>
<name>A0A6A2Y0D2_HIBSY</name>
<accession>A0A6A2Y0D2</accession>
<dbReference type="EMBL" id="VEPZ02001427">
    <property type="protein sequence ID" value="KAE8673415.1"/>
    <property type="molecule type" value="Genomic_DNA"/>
</dbReference>
<evidence type="ECO:0000313" key="2">
    <source>
        <dbReference type="Proteomes" id="UP000436088"/>
    </source>
</evidence>
<reference evidence="1" key="1">
    <citation type="submission" date="2019-09" db="EMBL/GenBank/DDBJ databases">
        <title>Draft genome information of white flower Hibiscus syriacus.</title>
        <authorList>
            <person name="Kim Y.-M."/>
        </authorList>
    </citation>
    <scope>NUCLEOTIDE SEQUENCE [LARGE SCALE GENOMIC DNA]</scope>
    <source>
        <strain evidence="1">YM2019G1</strain>
    </source>
</reference>
<dbReference type="Proteomes" id="UP000436088">
    <property type="component" value="Unassembled WGS sequence"/>
</dbReference>
<dbReference type="AlphaFoldDB" id="A0A6A2Y0D2"/>